<evidence type="ECO:0000259" key="11">
    <source>
        <dbReference type="PROSITE" id="PS50196"/>
    </source>
</evidence>
<feature type="compositionally biased region" description="Acidic residues" evidence="10">
    <location>
        <begin position="26"/>
        <end position="35"/>
    </location>
</feature>
<keyword evidence="8" id="KW-0906">Nuclear pore complex</keyword>
<feature type="region of interest" description="Disordered" evidence="10">
    <location>
        <begin position="1"/>
        <end position="259"/>
    </location>
</feature>
<name>A0AAW2PEY3_SESRA</name>
<dbReference type="AlphaFoldDB" id="A0AAW2PEY3"/>
<dbReference type="GO" id="GO:0005643">
    <property type="term" value="C:nuclear pore"/>
    <property type="evidence" value="ECO:0007669"/>
    <property type="project" value="UniProtKB-SubCell"/>
</dbReference>
<dbReference type="InterPro" id="IPR045255">
    <property type="entry name" value="RanBP1-like"/>
</dbReference>
<dbReference type="CDD" id="cd13169">
    <property type="entry name" value="RanBD_NUP50_plant"/>
    <property type="match status" value="1"/>
</dbReference>
<feature type="compositionally biased region" description="Basic and acidic residues" evidence="10">
    <location>
        <begin position="99"/>
        <end position="187"/>
    </location>
</feature>
<dbReference type="InterPro" id="IPR000156">
    <property type="entry name" value="Ran_bind_dom"/>
</dbReference>
<dbReference type="Pfam" id="PF00638">
    <property type="entry name" value="Ran_BP1"/>
    <property type="match status" value="1"/>
</dbReference>
<dbReference type="Gene3D" id="2.30.29.30">
    <property type="entry name" value="Pleckstrin-homology domain (PH domain)/Phosphotyrosine-binding domain (PTB)"/>
    <property type="match status" value="1"/>
</dbReference>
<dbReference type="InterPro" id="IPR011993">
    <property type="entry name" value="PH-like_dom_sf"/>
</dbReference>
<evidence type="ECO:0000256" key="4">
    <source>
        <dbReference type="ARBA" id="ARBA00022816"/>
    </source>
</evidence>
<evidence type="ECO:0000256" key="8">
    <source>
        <dbReference type="ARBA" id="ARBA00023132"/>
    </source>
</evidence>
<keyword evidence="3" id="KW-0677">Repeat</keyword>
<dbReference type="PANTHER" id="PTHR23138">
    <property type="entry name" value="RAN BINDING PROTEIN"/>
    <property type="match status" value="1"/>
</dbReference>
<feature type="domain" description="RanBD1" evidence="11">
    <location>
        <begin position="334"/>
        <end position="456"/>
    </location>
</feature>
<feature type="region of interest" description="Disordered" evidence="10">
    <location>
        <begin position="316"/>
        <end position="345"/>
    </location>
</feature>
<keyword evidence="7" id="KW-0811">Translocation</keyword>
<dbReference type="GO" id="GO:0051028">
    <property type="term" value="P:mRNA transport"/>
    <property type="evidence" value="ECO:0007669"/>
    <property type="project" value="UniProtKB-KW"/>
</dbReference>
<dbReference type="SMART" id="SM00160">
    <property type="entry name" value="RanBD"/>
    <property type="match status" value="1"/>
</dbReference>
<comment type="subcellular location">
    <subcellularLocation>
        <location evidence="1">Nucleus</location>
        <location evidence="1">Nuclear pore complex</location>
    </subcellularLocation>
</comment>
<reference evidence="12" key="1">
    <citation type="submission" date="2020-06" db="EMBL/GenBank/DDBJ databases">
        <authorList>
            <person name="Li T."/>
            <person name="Hu X."/>
            <person name="Zhang T."/>
            <person name="Song X."/>
            <person name="Zhang H."/>
            <person name="Dai N."/>
            <person name="Sheng W."/>
            <person name="Hou X."/>
            <person name="Wei L."/>
        </authorList>
    </citation>
    <scope>NUCLEOTIDE SEQUENCE</scope>
    <source>
        <strain evidence="12">G02</strain>
        <tissue evidence="12">Leaf</tissue>
    </source>
</reference>
<evidence type="ECO:0000256" key="1">
    <source>
        <dbReference type="ARBA" id="ARBA00004567"/>
    </source>
</evidence>
<dbReference type="PANTHER" id="PTHR23138:SF142">
    <property type="entry name" value="RAN-BINDING PROTEIN 3B-RELATED"/>
    <property type="match status" value="1"/>
</dbReference>
<reference evidence="12" key="2">
    <citation type="journal article" date="2024" name="Plant">
        <title>Genomic evolution and insights into agronomic trait innovations of Sesamum species.</title>
        <authorList>
            <person name="Miao H."/>
            <person name="Wang L."/>
            <person name="Qu L."/>
            <person name="Liu H."/>
            <person name="Sun Y."/>
            <person name="Le M."/>
            <person name="Wang Q."/>
            <person name="Wei S."/>
            <person name="Zheng Y."/>
            <person name="Lin W."/>
            <person name="Duan Y."/>
            <person name="Cao H."/>
            <person name="Xiong S."/>
            <person name="Wang X."/>
            <person name="Wei L."/>
            <person name="Li C."/>
            <person name="Ma Q."/>
            <person name="Ju M."/>
            <person name="Zhao R."/>
            <person name="Li G."/>
            <person name="Mu C."/>
            <person name="Tian Q."/>
            <person name="Mei H."/>
            <person name="Zhang T."/>
            <person name="Gao T."/>
            <person name="Zhang H."/>
        </authorList>
    </citation>
    <scope>NUCLEOTIDE SEQUENCE</scope>
    <source>
        <strain evidence="12">G02</strain>
    </source>
</reference>
<organism evidence="12">
    <name type="scientific">Sesamum radiatum</name>
    <name type="common">Black benniseed</name>
    <dbReference type="NCBI Taxonomy" id="300843"/>
    <lineage>
        <taxon>Eukaryota</taxon>
        <taxon>Viridiplantae</taxon>
        <taxon>Streptophyta</taxon>
        <taxon>Embryophyta</taxon>
        <taxon>Tracheophyta</taxon>
        <taxon>Spermatophyta</taxon>
        <taxon>Magnoliopsida</taxon>
        <taxon>eudicotyledons</taxon>
        <taxon>Gunneridae</taxon>
        <taxon>Pentapetalae</taxon>
        <taxon>asterids</taxon>
        <taxon>lamiids</taxon>
        <taxon>Lamiales</taxon>
        <taxon>Pedaliaceae</taxon>
        <taxon>Sesamum</taxon>
    </lineage>
</organism>
<evidence type="ECO:0000256" key="9">
    <source>
        <dbReference type="ARBA" id="ARBA00023242"/>
    </source>
</evidence>
<evidence type="ECO:0000256" key="2">
    <source>
        <dbReference type="ARBA" id="ARBA00022448"/>
    </source>
</evidence>
<keyword evidence="4" id="KW-0509">mRNA transport</keyword>
<feature type="compositionally biased region" description="Polar residues" evidence="10">
    <location>
        <begin position="1"/>
        <end position="10"/>
    </location>
</feature>
<keyword evidence="9" id="KW-0539">Nucleus</keyword>
<comment type="caution">
    <text evidence="12">The sequence shown here is derived from an EMBL/GenBank/DDBJ whole genome shotgun (WGS) entry which is preliminary data.</text>
</comment>
<keyword evidence="6" id="KW-0007">Acetylation</keyword>
<accession>A0AAW2PEY3</accession>
<dbReference type="GO" id="GO:0015031">
    <property type="term" value="P:protein transport"/>
    <property type="evidence" value="ECO:0007669"/>
    <property type="project" value="UniProtKB-KW"/>
</dbReference>
<protein>
    <submittedName>
        <fullName evidence="12">Nuclear pore complex protein B</fullName>
    </submittedName>
</protein>
<feature type="compositionally biased region" description="Basic and acidic residues" evidence="10">
    <location>
        <begin position="223"/>
        <end position="248"/>
    </location>
</feature>
<proteinExistence type="predicted"/>
<evidence type="ECO:0000256" key="10">
    <source>
        <dbReference type="SAM" id="MobiDB-lite"/>
    </source>
</evidence>
<evidence type="ECO:0000256" key="6">
    <source>
        <dbReference type="ARBA" id="ARBA00022990"/>
    </source>
</evidence>
<gene>
    <name evidence="12" type="ORF">Sradi_3917900</name>
</gene>
<keyword evidence="2" id="KW-0813">Transport</keyword>
<dbReference type="FunFam" id="2.30.29.30:FF:000353">
    <property type="entry name" value="Nuclear pore complex protein NUP50A"/>
    <property type="match status" value="1"/>
</dbReference>
<evidence type="ECO:0000256" key="3">
    <source>
        <dbReference type="ARBA" id="ARBA00022737"/>
    </source>
</evidence>
<evidence type="ECO:0000313" key="12">
    <source>
        <dbReference type="EMBL" id="KAL0354710.1"/>
    </source>
</evidence>
<dbReference type="Pfam" id="PF08911">
    <property type="entry name" value="NUP50"/>
    <property type="match status" value="1"/>
</dbReference>
<dbReference type="EMBL" id="JACGWJ010000017">
    <property type="protein sequence ID" value="KAL0354710.1"/>
    <property type="molecule type" value="Genomic_DNA"/>
</dbReference>
<evidence type="ECO:0000256" key="5">
    <source>
        <dbReference type="ARBA" id="ARBA00022927"/>
    </source>
</evidence>
<feature type="compositionally biased region" description="Low complexity" evidence="10">
    <location>
        <begin position="73"/>
        <end position="95"/>
    </location>
</feature>
<dbReference type="InterPro" id="IPR015007">
    <property type="entry name" value="NUP2/50/61"/>
</dbReference>
<dbReference type="PROSITE" id="PS50196">
    <property type="entry name" value="RANBD1"/>
    <property type="match status" value="1"/>
</dbReference>
<keyword evidence="5" id="KW-0653">Protein transport</keyword>
<sequence>MGDAENNFQPSKKRAAGVQLSRDNPGLDDNEDTSEQESGTFKRASDEVLATRRIVKVRRQQTTPAAPDPSPASNPFAAIRLVPPASSAPSVEAVACSGKSKESEQIDESKSENEVDEPKGESFAEEEKTVVNDENAKQSESKVDDPKPEPNAQKDKTVVNDENAKQSESKVDDPKPEPNAKNDKTDNVSELDTAKSMVDEVAEGGNSGDGVKEATTAENSVTEAKKQAEDEGNDEEKQNGEATAEKNAEPAPFSSFRQLSSTQNAFSGFAGTGFSGTSFSFGSIPKDGSSLGSSTFGLKSDQPTFGFGVSNNGNSSIFGSSGDNKASKSEGSKFPPMQEVPVETGEENEKAVFTADSVLFEYIDGAWKERGKGELKVNVSTTGTGKARLVMRARGNYRLILNASLFPDMKLTNMDKKGITFACVNSASEGKDGLSTIALKFKDASIVEDFRAAVMEHKANPPVVALKTPENSPKASDE</sequence>
<dbReference type="SUPFAM" id="SSF50729">
    <property type="entry name" value="PH domain-like"/>
    <property type="match status" value="1"/>
</dbReference>
<dbReference type="InterPro" id="IPR045207">
    <property type="entry name" value="RanBD_NUP50_plant"/>
</dbReference>
<evidence type="ECO:0000256" key="7">
    <source>
        <dbReference type="ARBA" id="ARBA00023010"/>
    </source>
</evidence>